<evidence type="ECO:0000313" key="1">
    <source>
        <dbReference type="EMBL" id="NNH24835.1"/>
    </source>
</evidence>
<name>A0A849BTC0_9ACTN</name>
<accession>A0A849BTC0</accession>
<keyword evidence="2" id="KW-1185">Reference proteome</keyword>
<dbReference type="EMBL" id="JABEMA010000545">
    <property type="protein sequence ID" value="NNH24835.1"/>
    <property type="molecule type" value="Genomic_DNA"/>
</dbReference>
<sequence>MTPGALLAVVRAPGGLGLADGERSWAVAASGVDAAAAALDRLEHERSPRWVWWSAAEVLGALQAAASPPRPARAWDLAAVHRLVEGGHDDGPAAVR</sequence>
<dbReference type="Proteomes" id="UP000555552">
    <property type="component" value="Unassembled WGS sequence"/>
</dbReference>
<comment type="caution">
    <text evidence="1">The sequence shown here is derived from an EMBL/GenBank/DDBJ whole genome shotgun (WGS) entry which is preliminary data.</text>
</comment>
<organism evidence="1 2">
    <name type="scientific">Pseudokineococcus marinus</name>
    <dbReference type="NCBI Taxonomy" id="351215"/>
    <lineage>
        <taxon>Bacteria</taxon>
        <taxon>Bacillati</taxon>
        <taxon>Actinomycetota</taxon>
        <taxon>Actinomycetes</taxon>
        <taxon>Kineosporiales</taxon>
        <taxon>Kineosporiaceae</taxon>
        <taxon>Pseudokineococcus</taxon>
    </lineage>
</organism>
<proteinExistence type="predicted"/>
<reference evidence="1 2" key="1">
    <citation type="submission" date="2020-05" db="EMBL/GenBank/DDBJ databases">
        <title>MicrobeNet Type strains.</title>
        <authorList>
            <person name="Nicholson A.C."/>
        </authorList>
    </citation>
    <scope>NUCLEOTIDE SEQUENCE [LARGE SCALE GENOMIC DNA]</scope>
    <source>
        <strain evidence="1 2">JCM 14547</strain>
    </source>
</reference>
<protein>
    <submittedName>
        <fullName evidence="1">DNA polymerase I</fullName>
    </submittedName>
</protein>
<evidence type="ECO:0000313" key="2">
    <source>
        <dbReference type="Proteomes" id="UP000555552"/>
    </source>
</evidence>
<dbReference type="AlphaFoldDB" id="A0A849BTC0"/>
<feature type="non-terminal residue" evidence="1">
    <location>
        <position position="96"/>
    </location>
</feature>
<gene>
    <name evidence="1" type="ORF">HLB09_17405</name>
</gene>